<dbReference type="AlphaFoldDB" id="A0A934KNF4"/>
<comment type="caution">
    <text evidence="1">The sequence shown here is derived from an EMBL/GenBank/DDBJ whole genome shotgun (WGS) entry which is preliminary data.</text>
</comment>
<proteinExistence type="predicted"/>
<organism evidence="1 2">
    <name type="scientific">Candidatus Amunia macphersoniae</name>
    <dbReference type="NCBI Taxonomy" id="3127014"/>
    <lineage>
        <taxon>Bacteria</taxon>
        <taxon>Bacillati</taxon>
        <taxon>Candidatus Dormiibacterota</taxon>
        <taxon>Candidatus Dormibacteria</taxon>
        <taxon>Candidatus Aeolococcales</taxon>
        <taxon>Candidatus Aeolococcaceae</taxon>
        <taxon>Candidatus Amunia</taxon>
    </lineage>
</organism>
<sequence>MADTATQLCELLHEASETHHRVFRIVDGDDPDWASWYTDWLIDLSELPDLLGTTPVRSELVFMLVKLDKEYTSAPQKAAWENFYATRLIDHFTAPQ</sequence>
<evidence type="ECO:0000313" key="1">
    <source>
        <dbReference type="EMBL" id="MBJ7608970.1"/>
    </source>
</evidence>
<gene>
    <name evidence="1" type="ORF">JF887_06010</name>
</gene>
<dbReference type="EMBL" id="JAEKNN010000026">
    <property type="protein sequence ID" value="MBJ7608970.1"/>
    <property type="molecule type" value="Genomic_DNA"/>
</dbReference>
<evidence type="ECO:0000313" key="2">
    <source>
        <dbReference type="Proteomes" id="UP000614410"/>
    </source>
</evidence>
<dbReference type="Proteomes" id="UP000614410">
    <property type="component" value="Unassembled WGS sequence"/>
</dbReference>
<name>A0A934KNF4_9BACT</name>
<protein>
    <submittedName>
        <fullName evidence="1">Uncharacterized protein</fullName>
    </submittedName>
</protein>
<reference evidence="1 2" key="1">
    <citation type="submission" date="2020-10" db="EMBL/GenBank/DDBJ databases">
        <title>Ca. Dormibacterota MAGs.</title>
        <authorList>
            <person name="Montgomery K."/>
        </authorList>
    </citation>
    <scope>NUCLEOTIDE SEQUENCE [LARGE SCALE GENOMIC DNA]</scope>
    <source>
        <strain evidence="1">Mitchell_Peninsula_5</strain>
    </source>
</reference>
<accession>A0A934KNF4</accession>